<dbReference type="Proteomes" id="UP000233837">
    <property type="component" value="Unassembled WGS sequence"/>
</dbReference>
<protein>
    <submittedName>
        <fullName evidence="1">Uncharacterized protein</fullName>
    </submittedName>
</protein>
<keyword evidence="2" id="KW-1185">Reference proteome</keyword>
<sequence length="146" mass="16839">MLKAPVNHLSTYYPRSPTERHMRDFFVSMERRLQPYFGVTEATPLQVDVNIVRDMCQRLRQEIYIDDAHYFDEADTQVFSPLVPTADPYDAGPSFYSDLAPSQSHFTAEFDIAFTPQFVPSSLGDPLVTQQEVSDQEQRHLHTKPL</sequence>
<dbReference type="EMBL" id="KZ504071">
    <property type="protein sequence ID" value="PKU59724.1"/>
    <property type="molecule type" value="Genomic_DNA"/>
</dbReference>
<dbReference type="AlphaFoldDB" id="A0A2I0V8I9"/>
<gene>
    <name evidence="1" type="ORF">MA16_Dca015719</name>
</gene>
<evidence type="ECO:0000313" key="2">
    <source>
        <dbReference type="Proteomes" id="UP000233837"/>
    </source>
</evidence>
<evidence type="ECO:0000313" key="1">
    <source>
        <dbReference type="EMBL" id="PKU59724.1"/>
    </source>
</evidence>
<reference evidence="1 2" key="2">
    <citation type="journal article" date="2017" name="Nature">
        <title>The Apostasia genome and the evolution of orchids.</title>
        <authorList>
            <person name="Zhang G.Q."/>
            <person name="Liu K.W."/>
            <person name="Li Z."/>
            <person name="Lohaus R."/>
            <person name="Hsiao Y.Y."/>
            <person name="Niu S.C."/>
            <person name="Wang J.Y."/>
            <person name="Lin Y.C."/>
            <person name="Xu Q."/>
            <person name="Chen L.J."/>
            <person name="Yoshida K."/>
            <person name="Fujiwara S."/>
            <person name="Wang Z.W."/>
            <person name="Zhang Y.Q."/>
            <person name="Mitsuda N."/>
            <person name="Wang M."/>
            <person name="Liu G.H."/>
            <person name="Pecoraro L."/>
            <person name="Huang H.X."/>
            <person name="Xiao X.J."/>
            <person name="Lin M."/>
            <person name="Wu X.Y."/>
            <person name="Wu W.L."/>
            <person name="Chen Y.Y."/>
            <person name="Chang S.B."/>
            <person name="Sakamoto S."/>
            <person name="Ohme-Takagi M."/>
            <person name="Yagi M."/>
            <person name="Zeng S.J."/>
            <person name="Shen C.Y."/>
            <person name="Yeh C.M."/>
            <person name="Luo Y.B."/>
            <person name="Tsai W.C."/>
            <person name="Van de Peer Y."/>
            <person name="Liu Z.J."/>
        </authorList>
    </citation>
    <scope>NUCLEOTIDE SEQUENCE [LARGE SCALE GENOMIC DNA]</scope>
    <source>
        <tissue evidence="1">The whole plant</tissue>
    </source>
</reference>
<reference evidence="1 2" key="1">
    <citation type="journal article" date="2016" name="Sci. Rep.">
        <title>The Dendrobium catenatum Lindl. genome sequence provides insights into polysaccharide synthase, floral development and adaptive evolution.</title>
        <authorList>
            <person name="Zhang G.Q."/>
            <person name="Xu Q."/>
            <person name="Bian C."/>
            <person name="Tsai W.C."/>
            <person name="Yeh C.M."/>
            <person name="Liu K.W."/>
            <person name="Yoshida K."/>
            <person name="Zhang L.S."/>
            <person name="Chang S.B."/>
            <person name="Chen F."/>
            <person name="Shi Y."/>
            <person name="Su Y.Y."/>
            <person name="Zhang Y.Q."/>
            <person name="Chen L.J."/>
            <person name="Yin Y."/>
            <person name="Lin M."/>
            <person name="Huang H."/>
            <person name="Deng H."/>
            <person name="Wang Z.W."/>
            <person name="Zhu S.L."/>
            <person name="Zhao X."/>
            <person name="Deng C."/>
            <person name="Niu S.C."/>
            <person name="Huang J."/>
            <person name="Wang M."/>
            <person name="Liu G.H."/>
            <person name="Yang H.J."/>
            <person name="Xiao X.J."/>
            <person name="Hsiao Y.Y."/>
            <person name="Wu W.L."/>
            <person name="Chen Y.Y."/>
            <person name="Mitsuda N."/>
            <person name="Ohme-Takagi M."/>
            <person name="Luo Y.B."/>
            <person name="Van de Peer Y."/>
            <person name="Liu Z.J."/>
        </authorList>
    </citation>
    <scope>NUCLEOTIDE SEQUENCE [LARGE SCALE GENOMIC DNA]</scope>
    <source>
        <tissue evidence="1">The whole plant</tissue>
    </source>
</reference>
<name>A0A2I0V8I9_9ASPA</name>
<organism evidence="1 2">
    <name type="scientific">Dendrobium catenatum</name>
    <dbReference type="NCBI Taxonomy" id="906689"/>
    <lineage>
        <taxon>Eukaryota</taxon>
        <taxon>Viridiplantae</taxon>
        <taxon>Streptophyta</taxon>
        <taxon>Embryophyta</taxon>
        <taxon>Tracheophyta</taxon>
        <taxon>Spermatophyta</taxon>
        <taxon>Magnoliopsida</taxon>
        <taxon>Liliopsida</taxon>
        <taxon>Asparagales</taxon>
        <taxon>Orchidaceae</taxon>
        <taxon>Epidendroideae</taxon>
        <taxon>Malaxideae</taxon>
        <taxon>Dendrobiinae</taxon>
        <taxon>Dendrobium</taxon>
    </lineage>
</organism>
<proteinExistence type="predicted"/>
<accession>A0A2I0V8I9</accession>